<keyword evidence="3" id="KW-1185">Reference proteome</keyword>
<evidence type="ECO:0000313" key="2">
    <source>
        <dbReference type="EMBL" id="MFD2236324.1"/>
    </source>
</evidence>
<gene>
    <name evidence="2" type="ORF">ACFSKQ_02460</name>
</gene>
<feature type="transmembrane region" description="Helical" evidence="1">
    <location>
        <begin position="25"/>
        <end position="50"/>
    </location>
</feature>
<evidence type="ECO:0000313" key="3">
    <source>
        <dbReference type="Proteomes" id="UP001597371"/>
    </source>
</evidence>
<proteinExistence type="predicted"/>
<keyword evidence="1" id="KW-1133">Transmembrane helix</keyword>
<name>A0ABW5CGD5_9HYPH</name>
<evidence type="ECO:0000256" key="1">
    <source>
        <dbReference type="SAM" id="Phobius"/>
    </source>
</evidence>
<feature type="transmembrane region" description="Helical" evidence="1">
    <location>
        <begin position="56"/>
        <end position="77"/>
    </location>
</feature>
<sequence length="145" mass="15644">MLTQLITKIFTGEAGVFFARMRTVAILYAVMGIFALGLLGFLLGALFIWLASIYGALATALGFAAACLLGLVVLYIVLMIARRPPKDRASDRLQRDIASVASVAAISNLPLLMRSVRRRRSLLLVPVAGIGIFAAVRALSAIRRR</sequence>
<accession>A0ABW5CGD5</accession>
<organism evidence="2 3">
    <name type="scientific">Aureimonas populi</name>
    <dbReference type="NCBI Taxonomy" id="1701758"/>
    <lineage>
        <taxon>Bacteria</taxon>
        <taxon>Pseudomonadati</taxon>
        <taxon>Pseudomonadota</taxon>
        <taxon>Alphaproteobacteria</taxon>
        <taxon>Hyphomicrobiales</taxon>
        <taxon>Aurantimonadaceae</taxon>
        <taxon>Aureimonas</taxon>
    </lineage>
</organism>
<dbReference type="RefSeq" id="WP_209735730.1">
    <property type="nucleotide sequence ID" value="NZ_CP072611.1"/>
</dbReference>
<dbReference type="EMBL" id="JBHUIJ010000002">
    <property type="protein sequence ID" value="MFD2236324.1"/>
    <property type="molecule type" value="Genomic_DNA"/>
</dbReference>
<feature type="transmembrane region" description="Helical" evidence="1">
    <location>
        <begin position="122"/>
        <end position="142"/>
    </location>
</feature>
<dbReference type="Proteomes" id="UP001597371">
    <property type="component" value="Unassembled WGS sequence"/>
</dbReference>
<keyword evidence="1" id="KW-0812">Transmembrane</keyword>
<reference evidence="3" key="1">
    <citation type="journal article" date="2019" name="Int. J. Syst. Evol. Microbiol.">
        <title>The Global Catalogue of Microorganisms (GCM) 10K type strain sequencing project: providing services to taxonomists for standard genome sequencing and annotation.</title>
        <authorList>
            <consortium name="The Broad Institute Genomics Platform"/>
            <consortium name="The Broad Institute Genome Sequencing Center for Infectious Disease"/>
            <person name="Wu L."/>
            <person name="Ma J."/>
        </authorList>
    </citation>
    <scope>NUCLEOTIDE SEQUENCE [LARGE SCALE GENOMIC DNA]</scope>
    <source>
        <strain evidence="3">ZS-35-S2</strain>
    </source>
</reference>
<protein>
    <recommendedName>
        <fullName evidence="4">Phage holin family protein</fullName>
    </recommendedName>
</protein>
<evidence type="ECO:0008006" key="4">
    <source>
        <dbReference type="Google" id="ProtNLM"/>
    </source>
</evidence>
<keyword evidence="1" id="KW-0472">Membrane</keyword>
<comment type="caution">
    <text evidence="2">The sequence shown here is derived from an EMBL/GenBank/DDBJ whole genome shotgun (WGS) entry which is preliminary data.</text>
</comment>